<keyword evidence="4" id="KW-1185">Reference proteome</keyword>
<accession>A0A839QQL4</accession>
<dbReference type="SUPFAM" id="SSF53474">
    <property type="entry name" value="alpha/beta-Hydrolases"/>
    <property type="match status" value="1"/>
</dbReference>
<dbReference type="EMBL" id="JACHVS010000002">
    <property type="protein sequence ID" value="MBB2997064.1"/>
    <property type="molecule type" value="Genomic_DNA"/>
</dbReference>
<evidence type="ECO:0000313" key="3">
    <source>
        <dbReference type="EMBL" id="MBB2997064.1"/>
    </source>
</evidence>
<dbReference type="Proteomes" id="UP000523000">
    <property type="component" value="Unassembled WGS sequence"/>
</dbReference>
<dbReference type="InterPro" id="IPR029058">
    <property type="entry name" value="AB_hydrolase_fold"/>
</dbReference>
<feature type="transmembrane region" description="Helical" evidence="1">
    <location>
        <begin position="91"/>
        <end position="111"/>
    </location>
</feature>
<feature type="transmembrane region" description="Helical" evidence="1">
    <location>
        <begin position="59"/>
        <end position="79"/>
    </location>
</feature>
<feature type="transmembrane region" description="Helical" evidence="1">
    <location>
        <begin position="25"/>
        <end position="47"/>
    </location>
</feature>
<dbReference type="InterPro" id="IPR029059">
    <property type="entry name" value="AB_hydrolase_5"/>
</dbReference>
<evidence type="ECO:0000256" key="1">
    <source>
        <dbReference type="SAM" id="Phobius"/>
    </source>
</evidence>
<dbReference type="Gene3D" id="3.40.50.1820">
    <property type="entry name" value="alpha/beta hydrolase"/>
    <property type="match status" value="1"/>
</dbReference>
<sequence>MTGPSSLPREGREHSRDSSVTRIDVVFFWATRIVSSLGVLACAWAAIATGSMLLHGHPAYAILLGSVFVICAVIGLRSWLHPTAVHRKFKILRGIGVVASTVVFAAVVWLIPYGAVEPALAAMNSDGSVSVTETADQIVMTPLGTQSEVGLFFQPGALVDARAYAAVLRPLAENGHTVIIPKQPFGIAFLATGAFASARAGHPPVDSWVVGGHSLGGVVSAIDAQTFSTASSDAAVGILFFASYPASNMSELTIPALSISGSNDLLATPEKINASRPNLPPSAIFTVIDGASHANFGDYGPQAGDGTPTISPDAARTAISRASLAFVDSIGK</sequence>
<evidence type="ECO:0000313" key="4">
    <source>
        <dbReference type="Proteomes" id="UP000523000"/>
    </source>
</evidence>
<organism evidence="3 4">
    <name type="scientific">Paeniglutamicibacter cryotolerans</name>
    <dbReference type="NCBI Taxonomy" id="670079"/>
    <lineage>
        <taxon>Bacteria</taxon>
        <taxon>Bacillati</taxon>
        <taxon>Actinomycetota</taxon>
        <taxon>Actinomycetes</taxon>
        <taxon>Micrococcales</taxon>
        <taxon>Micrococcaceae</taxon>
        <taxon>Paeniglutamicibacter</taxon>
    </lineage>
</organism>
<gene>
    <name evidence="3" type="ORF">E9229_003311</name>
</gene>
<feature type="domain" description="Alpha/beta hydrolase fold-5" evidence="2">
    <location>
        <begin position="151"/>
        <end position="314"/>
    </location>
</feature>
<reference evidence="3 4" key="1">
    <citation type="submission" date="2020-08" db="EMBL/GenBank/DDBJ databases">
        <title>Sequencing the genomes of 1000 actinobacteria strains.</title>
        <authorList>
            <person name="Klenk H.-P."/>
        </authorList>
    </citation>
    <scope>NUCLEOTIDE SEQUENCE [LARGE SCALE GENOMIC DNA]</scope>
    <source>
        <strain evidence="3 4">DSM 22826</strain>
    </source>
</reference>
<keyword evidence="1" id="KW-0472">Membrane</keyword>
<proteinExistence type="predicted"/>
<dbReference type="AlphaFoldDB" id="A0A839QQL4"/>
<name>A0A839QQL4_9MICC</name>
<protein>
    <recommendedName>
        <fullName evidence="2">Alpha/beta hydrolase fold-5 domain-containing protein</fullName>
    </recommendedName>
</protein>
<dbReference type="RefSeq" id="WP_183512618.1">
    <property type="nucleotide sequence ID" value="NZ_BAABGK010000108.1"/>
</dbReference>
<evidence type="ECO:0000259" key="2">
    <source>
        <dbReference type="Pfam" id="PF12695"/>
    </source>
</evidence>
<dbReference type="GO" id="GO:0016787">
    <property type="term" value="F:hydrolase activity"/>
    <property type="evidence" value="ECO:0007669"/>
    <property type="project" value="InterPro"/>
</dbReference>
<comment type="caution">
    <text evidence="3">The sequence shown here is derived from an EMBL/GenBank/DDBJ whole genome shotgun (WGS) entry which is preliminary data.</text>
</comment>
<keyword evidence="1" id="KW-0812">Transmembrane</keyword>
<keyword evidence="1" id="KW-1133">Transmembrane helix</keyword>
<dbReference type="Pfam" id="PF12695">
    <property type="entry name" value="Abhydrolase_5"/>
    <property type="match status" value="1"/>
</dbReference>